<dbReference type="SUPFAM" id="SSF52540">
    <property type="entry name" value="P-loop containing nucleoside triphosphate hydrolases"/>
    <property type="match status" value="1"/>
</dbReference>
<evidence type="ECO:0000256" key="5">
    <source>
        <dbReference type="ARBA" id="ARBA00022801"/>
    </source>
</evidence>
<evidence type="ECO:0000256" key="2">
    <source>
        <dbReference type="ARBA" id="ARBA00005290"/>
    </source>
</evidence>
<evidence type="ECO:0000256" key="6">
    <source>
        <dbReference type="ARBA" id="ARBA00023134"/>
    </source>
</evidence>
<dbReference type="GO" id="GO:0005525">
    <property type="term" value="F:GTP binding"/>
    <property type="evidence" value="ECO:0007669"/>
    <property type="project" value="UniProtKB-KW"/>
</dbReference>
<dbReference type="Proteomes" id="UP001162162">
    <property type="component" value="Unassembled WGS sequence"/>
</dbReference>
<dbReference type="InterPro" id="IPR027417">
    <property type="entry name" value="P-loop_NTPase"/>
</dbReference>
<dbReference type="GO" id="GO:0043248">
    <property type="term" value="P:proteasome assembly"/>
    <property type="evidence" value="ECO:0007669"/>
    <property type="project" value="InterPro"/>
</dbReference>
<organism evidence="9 10">
    <name type="scientific">Aromia moschata</name>
    <dbReference type="NCBI Taxonomy" id="1265417"/>
    <lineage>
        <taxon>Eukaryota</taxon>
        <taxon>Metazoa</taxon>
        <taxon>Ecdysozoa</taxon>
        <taxon>Arthropoda</taxon>
        <taxon>Hexapoda</taxon>
        <taxon>Insecta</taxon>
        <taxon>Pterygota</taxon>
        <taxon>Neoptera</taxon>
        <taxon>Endopterygota</taxon>
        <taxon>Coleoptera</taxon>
        <taxon>Polyphaga</taxon>
        <taxon>Cucujiformia</taxon>
        <taxon>Chrysomeloidea</taxon>
        <taxon>Cerambycidae</taxon>
        <taxon>Cerambycinae</taxon>
        <taxon>Callichromatini</taxon>
        <taxon>Aromia</taxon>
    </lineage>
</organism>
<protein>
    <recommendedName>
        <fullName evidence="3 8">GPN-loop GTPase 2</fullName>
    </recommendedName>
</protein>
<comment type="subunit">
    <text evidence="7">Heterodimers with GPN1 or GPN3. Binds to RNA polymerase II (RNAPII).</text>
</comment>
<dbReference type="PANTHER" id="PTHR21231">
    <property type="entry name" value="XPA-BINDING PROTEIN 1-RELATED"/>
    <property type="match status" value="1"/>
</dbReference>
<evidence type="ECO:0000313" key="9">
    <source>
        <dbReference type="EMBL" id="KAJ8959330.1"/>
    </source>
</evidence>
<dbReference type="Gene3D" id="3.30.230.90">
    <property type="match status" value="1"/>
</dbReference>
<evidence type="ECO:0000256" key="4">
    <source>
        <dbReference type="ARBA" id="ARBA00022741"/>
    </source>
</evidence>
<dbReference type="AlphaFoldDB" id="A0AAV8Z538"/>
<evidence type="ECO:0000313" key="10">
    <source>
        <dbReference type="Proteomes" id="UP001162162"/>
    </source>
</evidence>
<keyword evidence="5 8" id="KW-0378">Hydrolase</keyword>
<dbReference type="GO" id="GO:0005737">
    <property type="term" value="C:cytoplasm"/>
    <property type="evidence" value="ECO:0007669"/>
    <property type="project" value="TreeGrafter"/>
</dbReference>
<evidence type="ECO:0000256" key="1">
    <source>
        <dbReference type="ARBA" id="ARBA00003181"/>
    </source>
</evidence>
<evidence type="ECO:0000256" key="3">
    <source>
        <dbReference type="ARBA" id="ARBA00014588"/>
    </source>
</evidence>
<dbReference type="Gene3D" id="3.40.50.300">
    <property type="entry name" value="P-loop containing nucleotide triphosphate hydrolases"/>
    <property type="match status" value="1"/>
</dbReference>
<accession>A0AAV8Z538</accession>
<keyword evidence="10" id="KW-1185">Reference proteome</keyword>
<dbReference type="EMBL" id="JAPWTK010000013">
    <property type="protein sequence ID" value="KAJ8959330.1"/>
    <property type="molecule type" value="Genomic_DNA"/>
</dbReference>
<dbReference type="InterPro" id="IPR053720">
    <property type="entry name" value="Psm_Assembly_Chaperone"/>
</dbReference>
<dbReference type="InterPro" id="IPR030231">
    <property type="entry name" value="Gpn2"/>
</dbReference>
<dbReference type="InterPro" id="IPR018788">
    <property type="entry name" value="Proteasome_assmbl_chp_3"/>
</dbReference>
<dbReference type="FunFam" id="3.40.50.300:FF:000338">
    <property type="entry name" value="GPN-loop GTPase 2"/>
    <property type="match status" value="1"/>
</dbReference>
<dbReference type="Pfam" id="PF10178">
    <property type="entry name" value="PAC3"/>
    <property type="match status" value="1"/>
</dbReference>
<sequence length="353" mass="40018">MDLETSLTTLSLNNSPSNVNSFAVSIRGNHTEIVLSRFTNYINLIITQFEKIGNLYQIKVDQPDNGFVISDPIYTITTVLGRDNLEAEVAARYLTEKLKIRKPLLLSLSLKDFSKSTLNCVIELYKTIKTHSRMALVKRTKKGETHFGQIVIGPPGSGKTTYCGRVYDFYKDKLNRKVEVVNLDPANENMNYNPKIDVMKLITAEDVMRSLNLGPNGALMYCMEYLEENFDWLLCQLLEIKDSYLIFDMPGQVELYTHHGSIKNIFEKLEKLSYHLCAVHMVDSHYCSDPPKFISTLLLSLSTMMQIALPHVNVLSKANGYIYGSGEERSMQALLSCAVGARTESERFDADYM</sequence>
<comment type="caution">
    <text evidence="9">The sequence shown here is derived from an EMBL/GenBank/DDBJ whole genome shotgun (WGS) entry which is preliminary data.</text>
</comment>
<keyword evidence="4 8" id="KW-0547">Nucleotide-binding</keyword>
<reference evidence="9" key="1">
    <citation type="journal article" date="2023" name="Insect Mol. Biol.">
        <title>Genome sequencing provides insights into the evolution of gene families encoding plant cell wall-degrading enzymes in longhorned beetles.</title>
        <authorList>
            <person name="Shin N.R."/>
            <person name="Okamura Y."/>
            <person name="Kirsch R."/>
            <person name="Pauchet Y."/>
        </authorList>
    </citation>
    <scope>NUCLEOTIDE SEQUENCE</scope>
    <source>
        <strain evidence="9">AMC_N1</strain>
    </source>
</reference>
<proteinExistence type="inferred from homology"/>
<comment type="similarity">
    <text evidence="2 8">Belongs to the GPN-loop GTPase family.</text>
</comment>
<dbReference type="CDD" id="cd17871">
    <property type="entry name" value="GPN2"/>
    <property type="match status" value="1"/>
</dbReference>
<comment type="function">
    <text evidence="1 8">Small GTPase required for proper localization of RNA polymerase II and III (RNAPII and RNAPIII). May act at an RNAP assembly step prior to nuclear import.</text>
</comment>
<dbReference type="PANTHER" id="PTHR21231:SF3">
    <property type="entry name" value="GPN-LOOP GTPASE 2"/>
    <property type="match status" value="1"/>
</dbReference>
<dbReference type="InterPro" id="IPR004130">
    <property type="entry name" value="Gpn"/>
</dbReference>
<name>A0AAV8Z538_9CUCU</name>
<gene>
    <name evidence="9" type="ORF">NQ318_022016</name>
</gene>
<dbReference type="GO" id="GO:0003924">
    <property type="term" value="F:GTPase activity"/>
    <property type="evidence" value="ECO:0007669"/>
    <property type="project" value="TreeGrafter"/>
</dbReference>
<keyword evidence="6 8" id="KW-0342">GTP-binding</keyword>
<evidence type="ECO:0000256" key="8">
    <source>
        <dbReference type="RuleBase" id="RU365059"/>
    </source>
</evidence>
<evidence type="ECO:0000256" key="7">
    <source>
        <dbReference type="ARBA" id="ARBA00046611"/>
    </source>
</evidence>
<dbReference type="Pfam" id="PF03029">
    <property type="entry name" value="ATP_bind_1"/>
    <property type="match status" value="1"/>
</dbReference>